<dbReference type="AlphaFoldDB" id="A0A1K1LH33"/>
<feature type="signal peptide" evidence="2">
    <location>
        <begin position="1"/>
        <end position="22"/>
    </location>
</feature>
<dbReference type="KEGG" id="dpg:DESPIGER_2195"/>
<sequence length="107" mass="11836">MYRQILRLLAVLCLLGLAPAFAARVSAGSGPLPSAVTNVAATTGPARQPSSAARPSARPAQRQWQGNPARKGYDDFRNKHYLRPEGQHRLPRPRIQRDGSWRPGRRD</sequence>
<feature type="region of interest" description="Disordered" evidence="1">
    <location>
        <begin position="28"/>
        <end position="107"/>
    </location>
</feature>
<proteinExistence type="predicted"/>
<dbReference type="Proteomes" id="UP000186323">
    <property type="component" value="Chromosome I"/>
</dbReference>
<organism evidence="3 4">
    <name type="scientific">Desulfovibrio piger</name>
    <dbReference type="NCBI Taxonomy" id="901"/>
    <lineage>
        <taxon>Bacteria</taxon>
        <taxon>Pseudomonadati</taxon>
        <taxon>Thermodesulfobacteriota</taxon>
        <taxon>Desulfovibrionia</taxon>
        <taxon>Desulfovibrionales</taxon>
        <taxon>Desulfovibrionaceae</taxon>
        <taxon>Desulfovibrio</taxon>
    </lineage>
</organism>
<feature type="compositionally biased region" description="Low complexity" evidence="1">
    <location>
        <begin position="45"/>
        <end position="63"/>
    </location>
</feature>
<feature type="compositionally biased region" description="Basic and acidic residues" evidence="1">
    <location>
        <begin position="71"/>
        <end position="88"/>
    </location>
</feature>
<feature type="compositionally biased region" description="Basic and acidic residues" evidence="1">
    <location>
        <begin position="95"/>
        <end position="107"/>
    </location>
</feature>
<evidence type="ECO:0000256" key="1">
    <source>
        <dbReference type="SAM" id="MobiDB-lite"/>
    </source>
</evidence>
<keyword evidence="4" id="KW-1185">Reference proteome</keyword>
<dbReference type="RefSeq" id="WP_072336518.1">
    <property type="nucleotide sequence ID" value="NZ_DBGALU010000129.1"/>
</dbReference>
<reference evidence="4" key="1">
    <citation type="submission" date="2016-10" db="EMBL/GenBank/DDBJ databases">
        <authorList>
            <person name="Wegmann U."/>
        </authorList>
    </citation>
    <scope>NUCLEOTIDE SEQUENCE [LARGE SCALE GENOMIC DNA]</scope>
</reference>
<name>A0A1K1LH33_9BACT</name>
<protein>
    <submittedName>
        <fullName evidence="3">Uncharacterized protein</fullName>
    </submittedName>
</protein>
<evidence type="ECO:0000313" key="4">
    <source>
        <dbReference type="Proteomes" id="UP000186323"/>
    </source>
</evidence>
<evidence type="ECO:0000256" key="2">
    <source>
        <dbReference type="SAM" id="SignalP"/>
    </source>
</evidence>
<evidence type="ECO:0000313" key="3">
    <source>
        <dbReference type="EMBL" id="SFV74017.1"/>
    </source>
</evidence>
<dbReference type="OrthoDB" id="9940969at2"/>
<gene>
    <name evidence="3" type="ORF">DESPIGER_2195</name>
</gene>
<dbReference type="EMBL" id="LT630450">
    <property type="protein sequence ID" value="SFV74017.1"/>
    <property type="molecule type" value="Genomic_DNA"/>
</dbReference>
<accession>A0A1K1LH33</accession>
<keyword evidence="2" id="KW-0732">Signal</keyword>
<feature type="chain" id="PRO_5012385451" evidence="2">
    <location>
        <begin position="23"/>
        <end position="107"/>
    </location>
</feature>